<evidence type="ECO:0000313" key="4">
    <source>
        <dbReference type="Proteomes" id="UP001590950"/>
    </source>
</evidence>
<evidence type="ECO:0000259" key="2">
    <source>
        <dbReference type="Pfam" id="PF24855"/>
    </source>
</evidence>
<dbReference type="Pfam" id="PF24855">
    <property type="entry name" value="DUF7729"/>
    <property type="match status" value="1"/>
</dbReference>
<gene>
    <name evidence="3" type="ORF">N7G274_000431</name>
</gene>
<sequence length="398" mass="42411">MTISQDSTVSLGGTIAATEKLGSKGSQAGMQEPEIRTPHKRPRPGRRRPDAYHLPSPAIHSLFFTALILCLLCASTEADGQPGCRTHDPRNVGRIGEILFDACPSPEPALQRRTEASSIAAPDANATKTSSSAVATAILSAPADSNSPLPKPFDGGIGTNFTQPSCPTFIKTMMSNDTFTSCLPLSLLLQNSVSFFSASRTLSSITATLDASCNIGFTQCSAIMSTYALQLRSSSTCAQDYDRQNPMIRQAYAGLITYDVLYRASCLKNNPDPQATGQNNNNYCFANAITNLSNPTDSYVYYLPLGIPLPPGSLPTCSGCLKDTMALFATAASNKSQPLNLDYVDAATMVDRDCGPYFVNATIVHADASSAATNLSRNPTWVAIITIMVTMGMAHMFI</sequence>
<dbReference type="InterPro" id="IPR056146">
    <property type="entry name" value="DUF7729"/>
</dbReference>
<accession>A0ABR4ASL1</accession>
<comment type="caution">
    <text evidence="3">The sequence shown here is derived from an EMBL/GenBank/DDBJ whole genome shotgun (WGS) entry which is preliminary data.</text>
</comment>
<name>A0ABR4ASL1_9LECA</name>
<feature type="domain" description="DUF7729" evidence="2">
    <location>
        <begin position="148"/>
        <end position="362"/>
    </location>
</feature>
<organism evidence="3 4">
    <name type="scientific">Stereocaulon virgatum</name>
    <dbReference type="NCBI Taxonomy" id="373712"/>
    <lineage>
        <taxon>Eukaryota</taxon>
        <taxon>Fungi</taxon>
        <taxon>Dikarya</taxon>
        <taxon>Ascomycota</taxon>
        <taxon>Pezizomycotina</taxon>
        <taxon>Lecanoromycetes</taxon>
        <taxon>OSLEUM clade</taxon>
        <taxon>Lecanoromycetidae</taxon>
        <taxon>Lecanorales</taxon>
        <taxon>Lecanorineae</taxon>
        <taxon>Stereocaulaceae</taxon>
        <taxon>Stereocaulon</taxon>
    </lineage>
</organism>
<dbReference type="EMBL" id="JBEFKJ010000001">
    <property type="protein sequence ID" value="KAL2048519.1"/>
    <property type="molecule type" value="Genomic_DNA"/>
</dbReference>
<keyword evidence="4" id="KW-1185">Reference proteome</keyword>
<evidence type="ECO:0000313" key="3">
    <source>
        <dbReference type="EMBL" id="KAL2048519.1"/>
    </source>
</evidence>
<dbReference type="PANTHER" id="PTHR39460:SF1">
    <property type="entry name" value="C6 TRANSCRIPTION FACTOR"/>
    <property type="match status" value="1"/>
</dbReference>
<dbReference type="PANTHER" id="PTHR39460">
    <property type="entry name" value="EXPRESSED PROTEIN"/>
    <property type="match status" value="1"/>
</dbReference>
<dbReference type="Proteomes" id="UP001590950">
    <property type="component" value="Unassembled WGS sequence"/>
</dbReference>
<evidence type="ECO:0000256" key="1">
    <source>
        <dbReference type="SAM" id="MobiDB-lite"/>
    </source>
</evidence>
<reference evidence="3 4" key="1">
    <citation type="submission" date="2024-09" db="EMBL/GenBank/DDBJ databases">
        <title>Rethinking Asexuality: The Enigmatic Case of Functional Sexual Genes in Lepraria (Stereocaulaceae).</title>
        <authorList>
            <person name="Doellman M."/>
            <person name="Sun Y."/>
            <person name="Barcenas-Pena A."/>
            <person name="Lumbsch H.T."/>
            <person name="Grewe F."/>
        </authorList>
    </citation>
    <scope>NUCLEOTIDE SEQUENCE [LARGE SCALE GENOMIC DNA]</scope>
    <source>
        <strain evidence="3 4">Mercado 3170</strain>
    </source>
</reference>
<protein>
    <recommendedName>
        <fullName evidence="2">DUF7729 domain-containing protein</fullName>
    </recommendedName>
</protein>
<feature type="region of interest" description="Disordered" evidence="1">
    <location>
        <begin position="17"/>
        <end position="51"/>
    </location>
</feature>
<proteinExistence type="predicted"/>